<feature type="region of interest" description="Disordered" evidence="1">
    <location>
        <begin position="425"/>
        <end position="488"/>
    </location>
</feature>
<dbReference type="AlphaFoldDB" id="A8N520"/>
<feature type="region of interest" description="Disordered" evidence="1">
    <location>
        <begin position="911"/>
        <end position="941"/>
    </location>
</feature>
<feature type="compositionally biased region" description="Basic and acidic residues" evidence="1">
    <location>
        <begin position="438"/>
        <end position="465"/>
    </location>
</feature>
<feature type="compositionally biased region" description="Acidic residues" evidence="1">
    <location>
        <begin position="825"/>
        <end position="836"/>
    </location>
</feature>
<dbReference type="OrthoDB" id="3158970at2759"/>
<dbReference type="OMA" id="NTWDARE"/>
<feature type="compositionally biased region" description="Basic and acidic residues" evidence="1">
    <location>
        <begin position="587"/>
        <end position="612"/>
    </location>
</feature>
<dbReference type="eggNOG" id="ENOG502SMMR">
    <property type="taxonomic scope" value="Eukaryota"/>
</dbReference>
<feature type="compositionally biased region" description="Polar residues" evidence="1">
    <location>
        <begin position="1072"/>
        <end position="1085"/>
    </location>
</feature>
<feature type="compositionally biased region" description="Basic and acidic residues" evidence="1">
    <location>
        <begin position="565"/>
        <end position="575"/>
    </location>
</feature>
<accession>A8N520</accession>
<dbReference type="Proteomes" id="UP000001861">
    <property type="component" value="Unassembled WGS sequence"/>
</dbReference>
<dbReference type="VEuPathDB" id="FungiDB:CC1G_04598"/>
<dbReference type="HOGENOM" id="CLU_007338_0_0_1"/>
<feature type="region of interest" description="Disordered" evidence="1">
    <location>
        <begin position="1043"/>
        <end position="1229"/>
    </location>
</feature>
<evidence type="ECO:0000313" key="2">
    <source>
        <dbReference type="EMBL" id="EAU91831.2"/>
    </source>
</evidence>
<name>A8N520_COPC7</name>
<feature type="compositionally biased region" description="Polar residues" evidence="1">
    <location>
        <begin position="425"/>
        <end position="436"/>
    </location>
</feature>
<protein>
    <submittedName>
        <fullName evidence="2">Uncharacterized protein</fullName>
    </submittedName>
</protein>
<comment type="caution">
    <text evidence="2">The sequence shown here is derived from an EMBL/GenBank/DDBJ whole genome shotgun (WGS) entry which is preliminary data.</text>
</comment>
<dbReference type="GeneID" id="6006347"/>
<feature type="region of interest" description="Disordered" evidence="1">
    <location>
        <begin position="720"/>
        <end position="838"/>
    </location>
</feature>
<proteinExistence type="predicted"/>
<feature type="compositionally biased region" description="Acidic residues" evidence="1">
    <location>
        <begin position="466"/>
        <end position="488"/>
    </location>
</feature>
<gene>
    <name evidence="2" type="ORF">CC1G_04598</name>
</gene>
<keyword evidence="3" id="KW-1185">Reference proteome</keyword>
<dbReference type="InParanoid" id="A8N520"/>
<evidence type="ECO:0000256" key="1">
    <source>
        <dbReference type="SAM" id="MobiDB-lite"/>
    </source>
</evidence>
<dbReference type="STRING" id="240176.A8N520"/>
<feature type="region of interest" description="Disordered" evidence="1">
    <location>
        <begin position="388"/>
        <end position="413"/>
    </location>
</feature>
<organism evidence="2 3">
    <name type="scientific">Coprinopsis cinerea (strain Okayama-7 / 130 / ATCC MYA-4618 / FGSC 9003)</name>
    <name type="common">Inky cap fungus</name>
    <name type="synonym">Hormographiella aspergillata</name>
    <dbReference type="NCBI Taxonomy" id="240176"/>
    <lineage>
        <taxon>Eukaryota</taxon>
        <taxon>Fungi</taxon>
        <taxon>Dikarya</taxon>
        <taxon>Basidiomycota</taxon>
        <taxon>Agaricomycotina</taxon>
        <taxon>Agaricomycetes</taxon>
        <taxon>Agaricomycetidae</taxon>
        <taxon>Agaricales</taxon>
        <taxon>Agaricineae</taxon>
        <taxon>Psathyrellaceae</taxon>
        <taxon>Coprinopsis</taxon>
    </lineage>
</organism>
<feature type="region of interest" description="Disordered" evidence="1">
    <location>
        <begin position="565"/>
        <end position="616"/>
    </location>
</feature>
<feature type="compositionally biased region" description="Low complexity" evidence="1">
    <location>
        <begin position="769"/>
        <end position="798"/>
    </location>
</feature>
<evidence type="ECO:0000313" key="3">
    <source>
        <dbReference type="Proteomes" id="UP000001861"/>
    </source>
</evidence>
<sequence length="1229" mass="136097">MAVPTATAAESMDVVDEDGGRTKVYKGKVTHRSWAQLPEEIVRYIATYYLLSLASTSYNPQTWETRDHWQQRMVYTVLRDGGALERNLMSVCMGWHKALQNHLFWQQAVALIDPTDYFLSHMWTQPLPTPSAVSRSGSNNRGSSALPPFQQLVSGAAQPPPPVRISFWKHLRSILAVSCYVCRINAPPSNIGLGSVHHSKDRRTTMFTPYLGWVNVCRDHERRKAGFCGLCLREAPIFESATANAVLSQYGLNQESQAHAQALGSLVMSVACIENEDEETWPNVEATCRTCRLEWLWRKTNTNERDREAVAGGAAPRTASKDDFPPNLAAILLSSEDWETRQTIECFLDLGEGTINDVLCLAREKWWLRKFTKLGDMMQQALAARRWNGNTEDMSGRASPARGYQDHQHQSQQVVLLEEAATITSRTLSSSGSDNASEMDREETHYDSADATPDHQRRPILREVTDDYESLGDEEESLQDDDEDDDEDAALLQREENSVKELALGDWARARILDGYWISPADTWYNLDTGYPPPSVRYQKEKQGGGEARKGETWTYAVHPCPWTVEKESDGDSSRVVDTAEAGSSSSDDHGESWENQEDDKRMDEEQEDSHPRWSVVTAEVPPSYTLCEQAFLAHQKQLRLILLPAMRNIVRKLVMECGAAATSSDLAYQVTHTKKRKLEDPAIIASRMSMEEVVRILREEEGVWFDGVDWIERMKNREADEGAGVRKRPRASYDAHDADGTANEPEEVVNSPHSSPTTDDDDRDPYRPGHTAKAASASSGSGSGTSPVLSTTTLETTPSPPMAPSMALSSEDASNKAAVSRDESIEDGDASEDGEPVPKILIPVAPVLEAPRLLRPIPYVPTTVARFPQYTMEALKMVWREACVPLFHCRCSICQRAAAARAAAEAKAERGHHSSYVPRSPQEPRQYQPTSPIRRPVPTSDQPAVRIVLKNEQHEWQEEVQEVDLNELEFDSDEVVEIVLPDQHDGGGGGGGVENAAYYFPREREQHQQQRGTDDGQPKLDAELTLTDEELRAFGYTRSADGGLVSLEEDDNGDGQGEIVQSPLPSEDIGDTTSNADSPDSGNSSRKRSCDELEGPVDLRVSNDPLASPKRARLATPSPVHVTQAPQTPRKRPAESRLSPPRTPARRRKSPALEEAIDQAATPPPRLTTTDLEIGSRPMIRKRNSEELEVGDGGDADGVAQAQKKAKLGGSTIIQDVENPLAPPDLGA</sequence>
<dbReference type="KEGG" id="cci:CC1G_04598"/>
<dbReference type="RefSeq" id="XP_001829909.2">
    <property type="nucleotide sequence ID" value="XM_001829857.2"/>
</dbReference>
<dbReference type="EMBL" id="AACS02000003">
    <property type="protein sequence ID" value="EAU91831.2"/>
    <property type="molecule type" value="Genomic_DNA"/>
</dbReference>
<reference evidence="2 3" key="1">
    <citation type="journal article" date="2010" name="Proc. Natl. Acad. Sci. U.S.A.">
        <title>Insights into evolution of multicellular fungi from the assembled chromosomes of the mushroom Coprinopsis cinerea (Coprinus cinereus).</title>
        <authorList>
            <person name="Stajich J.E."/>
            <person name="Wilke S.K."/>
            <person name="Ahren D."/>
            <person name="Au C.H."/>
            <person name="Birren B.W."/>
            <person name="Borodovsky M."/>
            <person name="Burns C."/>
            <person name="Canback B."/>
            <person name="Casselton L.A."/>
            <person name="Cheng C.K."/>
            <person name="Deng J."/>
            <person name="Dietrich F.S."/>
            <person name="Fargo D.C."/>
            <person name="Farman M.L."/>
            <person name="Gathman A.C."/>
            <person name="Goldberg J."/>
            <person name="Guigo R."/>
            <person name="Hoegger P.J."/>
            <person name="Hooker J.B."/>
            <person name="Huggins A."/>
            <person name="James T.Y."/>
            <person name="Kamada T."/>
            <person name="Kilaru S."/>
            <person name="Kodira C."/>
            <person name="Kues U."/>
            <person name="Kupfer D."/>
            <person name="Kwan H.S."/>
            <person name="Lomsadze A."/>
            <person name="Li W."/>
            <person name="Lilly W.W."/>
            <person name="Ma L.J."/>
            <person name="Mackey A.J."/>
            <person name="Manning G."/>
            <person name="Martin F."/>
            <person name="Muraguchi H."/>
            <person name="Natvig D.O."/>
            <person name="Palmerini H."/>
            <person name="Ramesh M.A."/>
            <person name="Rehmeyer C.J."/>
            <person name="Roe B.A."/>
            <person name="Shenoy N."/>
            <person name="Stanke M."/>
            <person name="Ter-Hovhannisyan V."/>
            <person name="Tunlid A."/>
            <person name="Velagapudi R."/>
            <person name="Vision T.J."/>
            <person name="Zeng Q."/>
            <person name="Zolan M.E."/>
            <person name="Pukkila P.J."/>
        </authorList>
    </citation>
    <scope>NUCLEOTIDE SEQUENCE [LARGE SCALE GENOMIC DNA]</scope>
    <source>
        <strain evidence="3">Okayama-7 / 130 / ATCC MYA-4618 / FGSC 9003</strain>
    </source>
</reference>